<evidence type="ECO:0000313" key="4">
    <source>
        <dbReference type="Proteomes" id="UP000244335"/>
    </source>
</evidence>
<protein>
    <submittedName>
        <fullName evidence="3">Glutathione S-transferase</fullName>
    </submittedName>
</protein>
<feature type="domain" description="GST N-terminal" evidence="2">
    <location>
        <begin position="2"/>
        <end position="82"/>
    </location>
</feature>
<dbReference type="InterPro" id="IPR036249">
    <property type="entry name" value="Thioredoxin-like_sf"/>
</dbReference>
<dbReference type="PANTHER" id="PTHR42673">
    <property type="entry name" value="MALEYLACETOACETATE ISOMERASE"/>
    <property type="match status" value="1"/>
</dbReference>
<name>A0AA92HAL3_RHIRH</name>
<dbReference type="Pfam" id="PF13409">
    <property type="entry name" value="GST_N_2"/>
    <property type="match status" value="1"/>
</dbReference>
<evidence type="ECO:0000313" key="3">
    <source>
        <dbReference type="EMBL" id="PVE56555.1"/>
    </source>
</evidence>
<dbReference type="SUPFAM" id="SSF47616">
    <property type="entry name" value="GST C-terminal domain-like"/>
    <property type="match status" value="1"/>
</dbReference>
<dbReference type="EMBL" id="QDFR01000001">
    <property type="protein sequence ID" value="PVE56555.1"/>
    <property type="molecule type" value="Genomic_DNA"/>
</dbReference>
<gene>
    <name evidence="3" type="ORF">DC430_01850</name>
</gene>
<dbReference type="GO" id="GO:0016034">
    <property type="term" value="F:maleylacetoacetate isomerase activity"/>
    <property type="evidence" value="ECO:0007669"/>
    <property type="project" value="TreeGrafter"/>
</dbReference>
<dbReference type="Proteomes" id="UP000244335">
    <property type="component" value="Unassembled WGS sequence"/>
</dbReference>
<proteinExistence type="predicted"/>
<dbReference type="PANTHER" id="PTHR42673:SF4">
    <property type="entry name" value="MALEYLACETOACETATE ISOMERASE"/>
    <property type="match status" value="1"/>
</dbReference>
<dbReference type="InterPro" id="IPR004045">
    <property type="entry name" value="Glutathione_S-Trfase_N"/>
</dbReference>
<dbReference type="CDD" id="cd03043">
    <property type="entry name" value="GST_N_1"/>
    <property type="match status" value="1"/>
</dbReference>
<feature type="region of interest" description="Disordered" evidence="1">
    <location>
        <begin position="203"/>
        <end position="229"/>
    </location>
</feature>
<dbReference type="AlphaFoldDB" id="A0AA92HAL3"/>
<organism evidence="3 4">
    <name type="scientific">Rhizobium rhizogenes</name>
    <name type="common">Agrobacterium rhizogenes</name>
    <dbReference type="NCBI Taxonomy" id="359"/>
    <lineage>
        <taxon>Bacteria</taxon>
        <taxon>Pseudomonadati</taxon>
        <taxon>Pseudomonadota</taxon>
        <taxon>Alphaproteobacteria</taxon>
        <taxon>Hyphomicrobiales</taxon>
        <taxon>Rhizobiaceae</taxon>
        <taxon>Rhizobium/Agrobacterium group</taxon>
        <taxon>Rhizobium</taxon>
    </lineage>
</organism>
<dbReference type="GO" id="GO:0004364">
    <property type="term" value="F:glutathione transferase activity"/>
    <property type="evidence" value="ECO:0007669"/>
    <property type="project" value="TreeGrafter"/>
</dbReference>
<dbReference type="SFLD" id="SFLDS00019">
    <property type="entry name" value="Glutathione_Transferase_(cytos"/>
    <property type="match status" value="1"/>
</dbReference>
<evidence type="ECO:0000259" key="2">
    <source>
        <dbReference type="PROSITE" id="PS50404"/>
    </source>
</evidence>
<dbReference type="InterPro" id="IPR036282">
    <property type="entry name" value="Glutathione-S-Trfase_C_sf"/>
</dbReference>
<dbReference type="GO" id="GO:0006559">
    <property type="term" value="P:L-phenylalanine catabolic process"/>
    <property type="evidence" value="ECO:0007669"/>
    <property type="project" value="TreeGrafter"/>
</dbReference>
<dbReference type="SUPFAM" id="SSF52833">
    <property type="entry name" value="Thioredoxin-like"/>
    <property type="match status" value="1"/>
</dbReference>
<dbReference type="Gene3D" id="1.20.1050.10">
    <property type="match status" value="1"/>
</dbReference>
<dbReference type="Pfam" id="PF13410">
    <property type="entry name" value="GST_C_2"/>
    <property type="match status" value="1"/>
</dbReference>
<sequence length="229" mass="25904">MYDLYIANKNYSSWSLRPWVLMRTSEIPFKEHLVHFNDPDPKNDFNHFSPTGKVPCLVDGDVTIWDSLAIIEYLAERHDGVWAEDAKARAWSRSASAEMHSGFQSLRNLHPMGVGLRIRPVPATEALRKDIARIDALWQQGLDSFGGPFLAGTNFTAVDAFFCPVAFRFQTYGTALSPAAEAYKTRLLSSPAMKEWEEAAIREPWRDAEHEEEARSSGEIIEDRRSEAG</sequence>
<accession>A0AA92HAL3</accession>
<dbReference type="PROSITE" id="PS50404">
    <property type="entry name" value="GST_NTER"/>
    <property type="match status" value="1"/>
</dbReference>
<comment type="caution">
    <text evidence="3">The sequence shown here is derived from an EMBL/GenBank/DDBJ whole genome shotgun (WGS) entry which is preliminary data.</text>
</comment>
<dbReference type="Gene3D" id="3.40.30.10">
    <property type="entry name" value="Glutaredoxin"/>
    <property type="match status" value="1"/>
</dbReference>
<dbReference type="InterPro" id="IPR040079">
    <property type="entry name" value="Glutathione_S-Trfase"/>
</dbReference>
<dbReference type="CDD" id="cd03194">
    <property type="entry name" value="GST_C_3"/>
    <property type="match status" value="1"/>
</dbReference>
<reference evidence="3 4" key="1">
    <citation type="submission" date="2018-04" db="EMBL/GenBank/DDBJ databases">
        <authorList>
            <person name="Hagen T."/>
        </authorList>
    </citation>
    <scope>NUCLEOTIDE SEQUENCE [LARGE SCALE GENOMIC DNA]</scope>
    <source>
        <strain evidence="3 4">TPD7009</strain>
    </source>
</reference>
<evidence type="ECO:0000256" key="1">
    <source>
        <dbReference type="SAM" id="MobiDB-lite"/>
    </source>
</evidence>
<dbReference type="GO" id="GO:0006749">
    <property type="term" value="P:glutathione metabolic process"/>
    <property type="evidence" value="ECO:0007669"/>
    <property type="project" value="TreeGrafter"/>
</dbReference>
<dbReference type="RefSeq" id="WP_116493816.1">
    <property type="nucleotide sequence ID" value="NZ_QDFR01000001.1"/>
</dbReference>